<protein>
    <submittedName>
        <fullName evidence="9">Olfactory receptor 1009-like</fullName>
    </submittedName>
</protein>
<evidence type="ECO:0000256" key="4">
    <source>
        <dbReference type="ARBA" id="ARBA00023040"/>
    </source>
</evidence>
<keyword evidence="6 9" id="KW-0675">Receptor</keyword>
<accession>A0A485MRV9</accession>
<evidence type="ECO:0000256" key="3">
    <source>
        <dbReference type="ARBA" id="ARBA00022989"/>
    </source>
</evidence>
<reference evidence="9 10" key="1">
    <citation type="submission" date="2019-01" db="EMBL/GenBank/DDBJ databases">
        <authorList>
            <person name="Alioto T."/>
            <person name="Alioto T."/>
        </authorList>
    </citation>
    <scope>NUCLEOTIDE SEQUENCE [LARGE SCALE GENOMIC DNA]</scope>
</reference>
<evidence type="ECO:0000313" key="10">
    <source>
        <dbReference type="Proteomes" id="UP000386466"/>
    </source>
</evidence>
<evidence type="ECO:0000256" key="5">
    <source>
        <dbReference type="ARBA" id="ARBA00023136"/>
    </source>
</evidence>
<organism evidence="9 10">
    <name type="scientific">Lynx pardinus</name>
    <name type="common">Iberian lynx</name>
    <name type="synonym">Felis pardina</name>
    <dbReference type="NCBI Taxonomy" id="191816"/>
    <lineage>
        <taxon>Eukaryota</taxon>
        <taxon>Metazoa</taxon>
        <taxon>Chordata</taxon>
        <taxon>Craniata</taxon>
        <taxon>Vertebrata</taxon>
        <taxon>Euteleostomi</taxon>
        <taxon>Mammalia</taxon>
        <taxon>Eutheria</taxon>
        <taxon>Laurasiatheria</taxon>
        <taxon>Carnivora</taxon>
        <taxon>Feliformia</taxon>
        <taxon>Felidae</taxon>
        <taxon>Felinae</taxon>
        <taxon>Lynx</taxon>
    </lineage>
</organism>
<dbReference type="GO" id="GO:0004984">
    <property type="term" value="F:olfactory receptor activity"/>
    <property type="evidence" value="ECO:0007669"/>
    <property type="project" value="InterPro"/>
</dbReference>
<dbReference type="SUPFAM" id="SSF81321">
    <property type="entry name" value="Family A G protein-coupled receptor-like"/>
    <property type="match status" value="1"/>
</dbReference>
<dbReference type="GO" id="GO:0004930">
    <property type="term" value="F:G protein-coupled receptor activity"/>
    <property type="evidence" value="ECO:0007669"/>
    <property type="project" value="UniProtKB-KW"/>
</dbReference>
<dbReference type="EMBL" id="CAAGRJ010004846">
    <property type="protein sequence ID" value="VFV22824.1"/>
    <property type="molecule type" value="Genomic_DNA"/>
</dbReference>
<evidence type="ECO:0000256" key="7">
    <source>
        <dbReference type="ARBA" id="ARBA00023224"/>
    </source>
</evidence>
<dbReference type="PANTHER" id="PTHR48018">
    <property type="entry name" value="OLFACTORY RECEPTOR"/>
    <property type="match status" value="1"/>
</dbReference>
<evidence type="ECO:0000313" key="9">
    <source>
        <dbReference type="EMBL" id="VFV22824.1"/>
    </source>
</evidence>
<dbReference type="Gene3D" id="1.20.1070.10">
    <property type="entry name" value="Rhodopsin 7-helix transmembrane proteins"/>
    <property type="match status" value="1"/>
</dbReference>
<evidence type="ECO:0000256" key="1">
    <source>
        <dbReference type="ARBA" id="ARBA00004141"/>
    </source>
</evidence>
<dbReference type="GO" id="GO:0016020">
    <property type="term" value="C:membrane"/>
    <property type="evidence" value="ECO:0007669"/>
    <property type="project" value="UniProtKB-SubCell"/>
</dbReference>
<evidence type="ECO:0000256" key="8">
    <source>
        <dbReference type="SAM" id="Phobius"/>
    </source>
</evidence>
<sequence>MISGQNHTAVTRFILLGLTDQADQKQLLFAVFLMICTVTLVGNLGMIDLTRASSALHTPMYFLLSVRSFLDTCNSSVFTPRLLISNLTTDRSISFTGCVVQMASVILHGTGEPALGHNGL</sequence>
<dbReference type="AlphaFoldDB" id="A0A485MRV9"/>
<keyword evidence="3 8" id="KW-1133">Transmembrane helix</keyword>
<evidence type="ECO:0000256" key="6">
    <source>
        <dbReference type="ARBA" id="ARBA00023170"/>
    </source>
</evidence>
<keyword evidence="4" id="KW-0297">G-protein coupled receptor</keyword>
<evidence type="ECO:0000256" key="2">
    <source>
        <dbReference type="ARBA" id="ARBA00022692"/>
    </source>
</evidence>
<keyword evidence="10" id="KW-1185">Reference proteome</keyword>
<dbReference type="Proteomes" id="UP000386466">
    <property type="component" value="Unassembled WGS sequence"/>
</dbReference>
<proteinExistence type="predicted"/>
<name>A0A485MRV9_LYNPA</name>
<gene>
    <name evidence="9" type="ORF">LYPA_23C017384</name>
</gene>
<dbReference type="Pfam" id="PF13853">
    <property type="entry name" value="7tm_4"/>
    <property type="match status" value="1"/>
</dbReference>
<dbReference type="InterPro" id="IPR000725">
    <property type="entry name" value="Olfact_rcpt"/>
</dbReference>
<keyword evidence="5 8" id="KW-0472">Membrane</keyword>
<comment type="subcellular location">
    <subcellularLocation>
        <location evidence="1">Membrane</location>
        <topology evidence="1">Multi-pass membrane protein</topology>
    </subcellularLocation>
</comment>
<feature type="transmembrane region" description="Helical" evidence="8">
    <location>
        <begin position="27"/>
        <end position="47"/>
    </location>
</feature>
<keyword evidence="7" id="KW-0807">Transducer</keyword>
<keyword evidence="2 8" id="KW-0812">Transmembrane</keyword>